<reference evidence="1" key="1">
    <citation type="submission" date="2020-08" db="EMBL/GenBank/DDBJ databases">
        <title>Multicomponent nature underlies the extraordinary mechanical properties of spider dragline silk.</title>
        <authorList>
            <person name="Kono N."/>
            <person name="Nakamura H."/>
            <person name="Mori M."/>
            <person name="Yoshida Y."/>
            <person name="Ohtoshi R."/>
            <person name="Malay A.D."/>
            <person name="Moran D.A.P."/>
            <person name="Tomita M."/>
            <person name="Numata K."/>
            <person name="Arakawa K."/>
        </authorList>
    </citation>
    <scope>NUCLEOTIDE SEQUENCE</scope>
</reference>
<evidence type="ECO:0000313" key="1">
    <source>
        <dbReference type="EMBL" id="GFY74324.1"/>
    </source>
</evidence>
<dbReference type="Proteomes" id="UP000886998">
    <property type="component" value="Unassembled WGS sequence"/>
</dbReference>
<name>A0A8X6YRD1_9ARAC</name>
<gene>
    <name evidence="1" type="ORF">TNIN_378471</name>
</gene>
<evidence type="ECO:0000313" key="2">
    <source>
        <dbReference type="Proteomes" id="UP000886998"/>
    </source>
</evidence>
<organism evidence="1 2">
    <name type="scientific">Trichonephila inaurata madagascariensis</name>
    <dbReference type="NCBI Taxonomy" id="2747483"/>
    <lineage>
        <taxon>Eukaryota</taxon>
        <taxon>Metazoa</taxon>
        <taxon>Ecdysozoa</taxon>
        <taxon>Arthropoda</taxon>
        <taxon>Chelicerata</taxon>
        <taxon>Arachnida</taxon>
        <taxon>Araneae</taxon>
        <taxon>Araneomorphae</taxon>
        <taxon>Entelegynae</taxon>
        <taxon>Araneoidea</taxon>
        <taxon>Nephilidae</taxon>
        <taxon>Trichonephila</taxon>
        <taxon>Trichonephila inaurata</taxon>
    </lineage>
</organism>
<keyword evidence="2" id="KW-1185">Reference proteome</keyword>
<proteinExistence type="predicted"/>
<dbReference type="EMBL" id="BMAV01020682">
    <property type="protein sequence ID" value="GFY74324.1"/>
    <property type="molecule type" value="Genomic_DNA"/>
</dbReference>
<sequence>MGNALEIFCDVSEKKNYKPYVLERLPLKLFRSLPSMYSCHKTPHPIPLCLAVHGEGHCEMDMMLHSMPTMQSPEAYREPHTTFCSNH</sequence>
<protein>
    <submittedName>
        <fullName evidence="1">Uncharacterized protein</fullName>
    </submittedName>
</protein>
<dbReference type="AlphaFoldDB" id="A0A8X6YRD1"/>
<comment type="caution">
    <text evidence="1">The sequence shown here is derived from an EMBL/GenBank/DDBJ whole genome shotgun (WGS) entry which is preliminary data.</text>
</comment>
<accession>A0A8X6YRD1</accession>